<feature type="compositionally biased region" description="Basic residues" evidence="6">
    <location>
        <begin position="206"/>
        <end position="216"/>
    </location>
</feature>
<organism evidence="8 9">
    <name type="scientific">Entomortierella chlamydospora</name>
    <dbReference type="NCBI Taxonomy" id="101097"/>
    <lineage>
        <taxon>Eukaryota</taxon>
        <taxon>Fungi</taxon>
        <taxon>Fungi incertae sedis</taxon>
        <taxon>Mucoromycota</taxon>
        <taxon>Mortierellomycotina</taxon>
        <taxon>Mortierellomycetes</taxon>
        <taxon>Mortierellales</taxon>
        <taxon>Mortierellaceae</taxon>
        <taxon>Entomortierella</taxon>
    </lineage>
</organism>
<evidence type="ECO:0000256" key="5">
    <source>
        <dbReference type="ARBA" id="ARBA00023242"/>
    </source>
</evidence>
<dbReference type="PANTHER" id="PTHR13288">
    <property type="entry name" value="SPLICING FACTOR 45 SPF45"/>
    <property type="match status" value="1"/>
</dbReference>
<dbReference type="InterPro" id="IPR012677">
    <property type="entry name" value="Nucleotide-bd_a/b_plait_sf"/>
</dbReference>
<evidence type="ECO:0000256" key="6">
    <source>
        <dbReference type="SAM" id="MobiDB-lite"/>
    </source>
</evidence>
<dbReference type="Proteomes" id="UP000703661">
    <property type="component" value="Unassembled WGS sequence"/>
</dbReference>
<feature type="compositionally biased region" description="Low complexity" evidence="6">
    <location>
        <begin position="85"/>
        <end position="118"/>
    </location>
</feature>
<keyword evidence="9" id="KW-1185">Reference proteome</keyword>
<feature type="region of interest" description="Disordered" evidence="6">
    <location>
        <begin position="400"/>
        <end position="420"/>
    </location>
</feature>
<feature type="domain" description="RNA recognition motif" evidence="7">
    <location>
        <begin position="414"/>
        <end position="487"/>
    </location>
</feature>
<dbReference type="GO" id="GO:0071011">
    <property type="term" value="C:precatalytic spliceosome"/>
    <property type="evidence" value="ECO:0007669"/>
    <property type="project" value="TreeGrafter"/>
</dbReference>
<dbReference type="InterPro" id="IPR003954">
    <property type="entry name" value="RRM_euk-type"/>
</dbReference>
<evidence type="ECO:0000256" key="1">
    <source>
        <dbReference type="ARBA" id="ARBA00004123"/>
    </source>
</evidence>
<evidence type="ECO:0000313" key="8">
    <source>
        <dbReference type="EMBL" id="KAG0019833.1"/>
    </source>
</evidence>
<dbReference type="InterPro" id="IPR035979">
    <property type="entry name" value="RBD_domain_sf"/>
</dbReference>
<dbReference type="PANTHER" id="PTHR13288:SF8">
    <property type="entry name" value="SPLICING FACTOR 45"/>
    <property type="match status" value="1"/>
</dbReference>
<dbReference type="GO" id="GO:0045292">
    <property type="term" value="P:mRNA cis splicing, via spliceosome"/>
    <property type="evidence" value="ECO:0007669"/>
    <property type="project" value="InterPro"/>
</dbReference>
<keyword evidence="2" id="KW-0507">mRNA processing</keyword>
<accession>A0A9P6T2B4</accession>
<name>A0A9P6T2B4_9FUNG</name>
<dbReference type="SUPFAM" id="SSF54928">
    <property type="entry name" value="RNA-binding domain, RBD"/>
    <property type="match status" value="1"/>
</dbReference>
<feature type="compositionally biased region" description="Basic and acidic residues" evidence="6">
    <location>
        <begin position="189"/>
        <end position="201"/>
    </location>
</feature>
<comment type="caution">
    <text evidence="8">The sequence shown here is derived from an EMBL/GenBank/DDBJ whole genome shotgun (WGS) entry which is preliminary data.</text>
</comment>
<evidence type="ECO:0000313" key="9">
    <source>
        <dbReference type="Proteomes" id="UP000703661"/>
    </source>
</evidence>
<evidence type="ECO:0000256" key="3">
    <source>
        <dbReference type="ARBA" id="ARBA00022884"/>
    </source>
</evidence>
<feature type="compositionally biased region" description="Basic residues" evidence="6">
    <location>
        <begin position="266"/>
        <end position="278"/>
    </location>
</feature>
<dbReference type="EMBL" id="JAAAID010000258">
    <property type="protein sequence ID" value="KAG0019833.1"/>
    <property type="molecule type" value="Genomic_DNA"/>
</dbReference>
<feature type="region of interest" description="Disordered" evidence="6">
    <location>
        <begin position="189"/>
        <end position="354"/>
    </location>
</feature>
<keyword evidence="3" id="KW-0694">RNA-binding</keyword>
<proteinExistence type="predicted"/>
<feature type="region of interest" description="Disordered" evidence="6">
    <location>
        <begin position="1"/>
        <end position="169"/>
    </location>
</feature>
<reference evidence="8" key="1">
    <citation type="journal article" date="2020" name="Fungal Divers.">
        <title>Resolving the Mortierellaceae phylogeny through synthesis of multi-gene phylogenetics and phylogenomics.</title>
        <authorList>
            <person name="Vandepol N."/>
            <person name="Liber J."/>
            <person name="Desiro A."/>
            <person name="Na H."/>
            <person name="Kennedy M."/>
            <person name="Barry K."/>
            <person name="Grigoriev I.V."/>
            <person name="Miller A.N."/>
            <person name="O'Donnell K."/>
            <person name="Stajich J.E."/>
            <person name="Bonito G."/>
        </authorList>
    </citation>
    <scope>NUCLEOTIDE SEQUENCE</scope>
    <source>
        <strain evidence="8">NRRL 2769</strain>
    </source>
</reference>
<protein>
    <recommendedName>
        <fullName evidence="7">RNA recognition motif domain-containing protein</fullName>
    </recommendedName>
</protein>
<dbReference type="Gene3D" id="3.30.70.330">
    <property type="match status" value="1"/>
</dbReference>
<comment type="subcellular location">
    <subcellularLocation>
        <location evidence="1">Nucleus</location>
    </subcellularLocation>
</comment>
<feature type="compositionally biased region" description="Basic and acidic residues" evidence="6">
    <location>
        <begin position="18"/>
        <end position="29"/>
    </location>
</feature>
<dbReference type="FunFam" id="3.30.70.330:FF:000382">
    <property type="entry name" value="G-patch domain-containing protein"/>
    <property type="match status" value="1"/>
</dbReference>
<dbReference type="GO" id="GO:0003723">
    <property type="term" value="F:RNA binding"/>
    <property type="evidence" value="ECO:0007669"/>
    <property type="project" value="UniProtKB-KW"/>
</dbReference>
<gene>
    <name evidence="8" type="ORF">BGZ80_005195</name>
</gene>
<evidence type="ECO:0000256" key="2">
    <source>
        <dbReference type="ARBA" id="ARBA00022664"/>
    </source>
</evidence>
<sequence>MSLYGDLPPPGSSADSENALKKQASDSKDGSNSSTSAKPVLPAGWSSSITRFKPMLNRKLPPPKSKPTARSIPAGFVAQTPEKQSITASVSLSSGSSAPLPTAGTPQSQSTPQQTPESTVDENSWLKARTAQVQRQDIDGLASIRKQMKKPPSKGQPGPISLDDDYDIARPNEYQEFKLLFEDEQRAKIEEEQRSREEARTAGRGSRSRSNSRRRSWSPPMDGGHIRNSHNREHSRSPSPRAHASGRGHNYHPARETPSSTAPYQRARRSRSRSKSPRSWRNERDKSRSPSPSFSRRHTHRQSPSPPRNESIGGHGRAPAYKAFAPPPDLAAESHSKAPDGGRGTVPAAPQNILNDVSGEDAYLRRARLSQQRATATTTPLQPQPSLQNHVSPIREQHGRGAFASTTHQASSKGPGEVDDTLQEETAGECEKYGSVVRCLIFEVQNGKVPPEEAVRIFVKFGAIPSAERALRDLDGRFFGGRQVHCQFFDERRFDLLQLAP</sequence>
<keyword evidence="4" id="KW-0508">mRNA splicing</keyword>
<dbReference type="AlphaFoldDB" id="A0A9P6T2B4"/>
<dbReference type="SMART" id="SM00361">
    <property type="entry name" value="RRM_1"/>
    <property type="match status" value="1"/>
</dbReference>
<dbReference type="InterPro" id="IPR040052">
    <property type="entry name" value="RBM17"/>
</dbReference>
<keyword evidence="5" id="KW-0539">Nucleus</keyword>
<evidence type="ECO:0000256" key="4">
    <source>
        <dbReference type="ARBA" id="ARBA00023187"/>
    </source>
</evidence>
<evidence type="ECO:0000259" key="7">
    <source>
        <dbReference type="SMART" id="SM00361"/>
    </source>
</evidence>